<organism evidence="1 2">
    <name type="scientific">Diphasiastrum complanatum</name>
    <name type="common">Issler's clubmoss</name>
    <name type="synonym">Lycopodium complanatum</name>
    <dbReference type="NCBI Taxonomy" id="34168"/>
    <lineage>
        <taxon>Eukaryota</taxon>
        <taxon>Viridiplantae</taxon>
        <taxon>Streptophyta</taxon>
        <taxon>Embryophyta</taxon>
        <taxon>Tracheophyta</taxon>
        <taxon>Lycopodiopsida</taxon>
        <taxon>Lycopodiales</taxon>
        <taxon>Lycopodiaceae</taxon>
        <taxon>Lycopodioideae</taxon>
        <taxon>Diphasiastrum</taxon>
    </lineage>
</organism>
<evidence type="ECO:0000313" key="1">
    <source>
        <dbReference type="EMBL" id="KAJ7563828.1"/>
    </source>
</evidence>
<proteinExistence type="predicted"/>
<comment type="caution">
    <text evidence="1">The sequence shown here is derived from an EMBL/GenBank/DDBJ whole genome shotgun (WGS) entry which is preliminary data.</text>
</comment>
<sequence>MRRRSILSLDSERVRVTVRVRPPTKDEETKEDGLPFIFLDTEKNSVILRRKGSFADFKEFKFDAVLPETAPQVDVYNAAAQTVVQDVLDGYNGTIMAYGQTGAGKTFTLSDIVTDELVGTTVEGIIPRSAADIFLKAETDKDHEYHVSMSYIQIYMEMIQDLLRPENSNLNIRETENGEVYVAGVEEIQVKSVQDVMKLLMIGDQNRNFAFTKLNAHSSRSHTIGMITVEKKALQPPGLRKALTERNRRGSNLTMPEKVLVGKLFLVDLAGSERLKRSGSEGIRATEAMSVNMSLTTLGKCISARADPMVTHVPFRDSKLTRLLQESLGGNAKTSLIVNVAPCGEFLQETFSSLQFGSRAMKVSTRAIVNIEEEFRVITKNLQQALEIQDKRLHSLEAAVLSKEEQLEAARLSLELQTREVEKLRKEQKLRDEQVSLSKKFLEQLKDRDKDWQNRLELLKMAAKDHLIEKVHDQKEEAAVKIQRAYKKYYLNHLQEEKRKVEVVAGSQLMVNSAAKVFKSLAAVDDYFTKKT</sequence>
<reference evidence="2" key="1">
    <citation type="journal article" date="2024" name="Proc. Natl. Acad. Sci. U.S.A.">
        <title>Extraordinary preservation of gene collinearity over three hundred million years revealed in homosporous lycophytes.</title>
        <authorList>
            <person name="Li C."/>
            <person name="Wickell D."/>
            <person name="Kuo L.Y."/>
            <person name="Chen X."/>
            <person name="Nie B."/>
            <person name="Liao X."/>
            <person name="Peng D."/>
            <person name="Ji J."/>
            <person name="Jenkins J."/>
            <person name="Williams M."/>
            <person name="Shu S."/>
            <person name="Plott C."/>
            <person name="Barry K."/>
            <person name="Rajasekar S."/>
            <person name="Grimwood J."/>
            <person name="Han X."/>
            <person name="Sun S."/>
            <person name="Hou Z."/>
            <person name="He W."/>
            <person name="Dai G."/>
            <person name="Sun C."/>
            <person name="Schmutz J."/>
            <person name="Leebens-Mack J.H."/>
            <person name="Li F.W."/>
            <person name="Wang L."/>
        </authorList>
    </citation>
    <scope>NUCLEOTIDE SEQUENCE [LARGE SCALE GENOMIC DNA]</scope>
    <source>
        <strain evidence="2">cv. PW_Plant_1</strain>
    </source>
</reference>
<dbReference type="Proteomes" id="UP001162992">
    <property type="component" value="Chromosome 3"/>
</dbReference>
<keyword evidence="2" id="KW-1185">Reference proteome</keyword>
<accession>A0ACC2EBT7</accession>
<protein>
    <submittedName>
        <fullName evidence="1">Uncharacterized protein</fullName>
    </submittedName>
</protein>
<gene>
    <name evidence="1" type="ORF">O6H91_03G127400</name>
</gene>
<name>A0ACC2EBT7_DIPCM</name>
<evidence type="ECO:0000313" key="2">
    <source>
        <dbReference type="Proteomes" id="UP001162992"/>
    </source>
</evidence>
<dbReference type="EMBL" id="CM055094">
    <property type="protein sequence ID" value="KAJ7563828.1"/>
    <property type="molecule type" value="Genomic_DNA"/>
</dbReference>